<dbReference type="Proteomes" id="UP000272942">
    <property type="component" value="Unassembled WGS sequence"/>
</dbReference>
<reference evidence="1 2" key="2">
    <citation type="submission" date="2018-11" db="EMBL/GenBank/DDBJ databases">
        <authorList>
            <consortium name="Pathogen Informatics"/>
        </authorList>
    </citation>
    <scope>NUCLEOTIDE SEQUENCE [LARGE SCALE GENOMIC DNA]</scope>
    <source>
        <strain evidence="1 2">Egypt</strain>
    </source>
</reference>
<gene>
    <name evidence="1" type="ORF">ECPE_LOCUS8375</name>
</gene>
<keyword evidence="2" id="KW-1185">Reference proteome</keyword>
<dbReference type="InterPro" id="IPR022179">
    <property type="entry name" value="CFAP276"/>
</dbReference>
<sequence length="153" mass="17716">MTQVNYYDPEAHSDDLDFRLNAAYDHHVEWNKNLSESLVQPESLRLLKPEELVLCHKVKDSKIPPYRCTQPHGRILSNKVECFTTKEDGSHITSYRHWEDTTKVPIHKADNAICTAELSYMLSYLISLSNITSDKLSVLRIFKYFVSHPVIPV</sequence>
<dbReference type="AlphaFoldDB" id="A0A183AN40"/>
<dbReference type="OrthoDB" id="10013535at2759"/>
<reference evidence="3" key="1">
    <citation type="submission" date="2016-06" db="UniProtKB">
        <authorList>
            <consortium name="WormBaseParasite"/>
        </authorList>
    </citation>
    <scope>IDENTIFICATION</scope>
</reference>
<name>A0A183AN40_9TREM</name>
<dbReference type="WBParaSite" id="ECPE_0000840101-mRNA-1">
    <property type="protein sequence ID" value="ECPE_0000840101-mRNA-1"/>
    <property type="gene ID" value="ECPE_0000840101"/>
</dbReference>
<dbReference type="Pfam" id="PF12494">
    <property type="entry name" value="DUF3695"/>
    <property type="match status" value="1"/>
</dbReference>
<evidence type="ECO:0000313" key="2">
    <source>
        <dbReference type="Proteomes" id="UP000272942"/>
    </source>
</evidence>
<evidence type="ECO:0000313" key="3">
    <source>
        <dbReference type="WBParaSite" id="ECPE_0000840101-mRNA-1"/>
    </source>
</evidence>
<evidence type="ECO:0000313" key="1">
    <source>
        <dbReference type="EMBL" id="VDP83376.1"/>
    </source>
</evidence>
<organism evidence="3">
    <name type="scientific">Echinostoma caproni</name>
    <dbReference type="NCBI Taxonomy" id="27848"/>
    <lineage>
        <taxon>Eukaryota</taxon>
        <taxon>Metazoa</taxon>
        <taxon>Spiralia</taxon>
        <taxon>Lophotrochozoa</taxon>
        <taxon>Platyhelminthes</taxon>
        <taxon>Trematoda</taxon>
        <taxon>Digenea</taxon>
        <taxon>Plagiorchiida</taxon>
        <taxon>Echinostomata</taxon>
        <taxon>Echinostomatoidea</taxon>
        <taxon>Echinostomatidae</taxon>
        <taxon>Echinostoma</taxon>
    </lineage>
</organism>
<dbReference type="EMBL" id="UZAN01045897">
    <property type="protein sequence ID" value="VDP83376.1"/>
    <property type="molecule type" value="Genomic_DNA"/>
</dbReference>
<accession>A0A183AN40</accession>
<proteinExistence type="predicted"/>
<protein>
    <submittedName>
        <fullName evidence="3">Methyltransferase</fullName>
    </submittedName>
</protein>